<dbReference type="AlphaFoldDB" id="A0A1G6SFG9"/>
<feature type="transmembrane region" description="Helical" evidence="1">
    <location>
        <begin position="89"/>
        <end position="109"/>
    </location>
</feature>
<gene>
    <name evidence="2" type="ORF">SAMN04489866_101319</name>
</gene>
<dbReference type="STRING" id="2741.SAMN04489866_101319"/>
<accession>A0A1G6SFG9</accession>
<feature type="transmembrane region" description="Helical" evidence="1">
    <location>
        <begin position="66"/>
        <end position="82"/>
    </location>
</feature>
<feature type="transmembrane region" description="Helical" evidence="1">
    <location>
        <begin position="12"/>
        <end position="30"/>
    </location>
</feature>
<keyword evidence="1" id="KW-1133">Transmembrane helix</keyword>
<name>A0A1G6SFG9_PEPNI</name>
<reference evidence="2 3" key="1">
    <citation type="submission" date="2016-10" db="EMBL/GenBank/DDBJ databases">
        <authorList>
            <person name="de Groot N.N."/>
        </authorList>
    </citation>
    <scope>NUCLEOTIDE SEQUENCE [LARGE SCALE GENOMIC DNA]</scope>
    <source>
        <strain evidence="2 3">DSM 20475</strain>
    </source>
</reference>
<organism evidence="2 3">
    <name type="scientific">Peptococcus niger</name>
    <dbReference type="NCBI Taxonomy" id="2741"/>
    <lineage>
        <taxon>Bacteria</taxon>
        <taxon>Bacillati</taxon>
        <taxon>Bacillota</taxon>
        <taxon>Clostridia</taxon>
        <taxon>Eubacteriales</taxon>
        <taxon>Peptococcaceae</taxon>
        <taxon>Peptococcus</taxon>
    </lineage>
</organism>
<protein>
    <recommendedName>
        <fullName evidence="4">Leader peptidase (Prepilin peptidase) / N-methyltransferase</fullName>
    </recommendedName>
</protein>
<feature type="transmembrane region" description="Helical" evidence="1">
    <location>
        <begin position="42"/>
        <end position="60"/>
    </location>
</feature>
<keyword evidence="1" id="KW-0812">Transmembrane</keyword>
<keyword evidence="3" id="KW-1185">Reference proteome</keyword>
<evidence type="ECO:0008006" key="4">
    <source>
        <dbReference type="Google" id="ProtNLM"/>
    </source>
</evidence>
<evidence type="ECO:0000256" key="1">
    <source>
        <dbReference type="SAM" id="Phobius"/>
    </source>
</evidence>
<keyword evidence="1" id="KW-0472">Membrane</keyword>
<evidence type="ECO:0000313" key="3">
    <source>
        <dbReference type="Proteomes" id="UP000198995"/>
    </source>
</evidence>
<dbReference type="RefSeq" id="WP_091790995.1">
    <property type="nucleotide sequence ID" value="NZ_FNAF01000001.1"/>
</dbReference>
<dbReference type="EMBL" id="FNAF01000001">
    <property type="protein sequence ID" value="SDD15629.1"/>
    <property type="molecule type" value="Genomic_DNA"/>
</dbReference>
<proteinExistence type="predicted"/>
<feature type="transmembrane region" description="Helical" evidence="1">
    <location>
        <begin position="191"/>
        <end position="211"/>
    </location>
</feature>
<evidence type="ECO:0000313" key="2">
    <source>
        <dbReference type="EMBL" id="SDD15629.1"/>
    </source>
</evidence>
<sequence>MSNSTNTLLLPLIFLSVWAVCSGLALFALRRRQEAIALSAKYIVLPAIFPAFWSIAIFSRTADARLAAWYVLLGCLLFLLAYDDFAYRSILTVDLLALAGLIGVEVLVWQTPIMTSRLIMVALALVIILPVLYFYPQGFGEGDGWVIGLSAFLCGAGFYPRIFLISIILALLQGIIDSIWVGAVSRKPIPLVSWLAIGLLIGLLIWPDALLNFI</sequence>
<dbReference type="Proteomes" id="UP000198995">
    <property type="component" value="Unassembled WGS sequence"/>
</dbReference>
<feature type="transmembrane region" description="Helical" evidence="1">
    <location>
        <begin position="115"/>
        <end position="135"/>
    </location>
</feature>